<evidence type="ECO:0000313" key="2">
    <source>
        <dbReference type="Proteomes" id="UP000244090"/>
    </source>
</evidence>
<name>A0A2T6C6W8_9FLAO</name>
<dbReference type="EMBL" id="QBKT01000001">
    <property type="protein sequence ID" value="PTX64071.1"/>
    <property type="molecule type" value="Genomic_DNA"/>
</dbReference>
<evidence type="ECO:0000313" key="1">
    <source>
        <dbReference type="EMBL" id="PTX64071.1"/>
    </source>
</evidence>
<protein>
    <submittedName>
        <fullName evidence="1">Uncharacterized protein</fullName>
    </submittedName>
</protein>
<dbReference type="AlphaFoldDB" id="A0A2T6C6W8"/>
<accession>A0A2T6C6W8</accession>
<reference evidence="1 2" key="1">
    <citation type="submission" date="2018-04" db="EMBL/GenBank/DDBJ databases">
        <title>Genomic Encyclopedia of Archaeal and Bacterial Type Strains, Phase II (KMG-II): from individual species to whole genera.</title>
        <authorList>
            <person name="Goeker M."/>
        </authorList>
    </citation>
    <scope>NUCLEOTIDE SEQUENCE [LARGE SCALE GENOMIC DNA]</scope>
    <source>
        <strain evidence="1 2">DSM 25731</strain>
    </source>
</reference>
<comment type="caution">
    <text evidence="1">The sequence shown here is derived from an EMBL/GenBank/DDBJ whole genome shotgun (WGS) entry which is preliminary data.</text>
</comment>
<proteinExistence type="predicted"/>
<sequence length="483" mass="54093">MNYESYHLYSSIQMVIKNNFKKTMIYRLEKYNKGLFTILLTLFSCLTLTFCSRDMDDASIVEVESTVDAKSLYFYGSDADFEKFEDVDMTRISSEEELNAITKTVGNSYALFVGKDIDVRSGIIDDLRNSGVLVAQLNEEAIEPKKLSAQAQLLKEVTPSNDDKTRTLDIEKNLVNDELSFTTYLSVNGRHKTLISMSENIEQAVTSILEWSEKKMVEKSKEVIPSKSGNKTLVTNLELDFIWSGVADFTIGSKGYRADTQGYFINNGSGNQEFPSMHIMDHIITMKSTNGSYRANDLHILQQPDVTNSGFESSLREYFPVNGDNGVLNGRTGSDSYGYGIDISGSYGLSPSLNVGTSFDWSHTTDWSIPSCQVKVYHNLPSEIFHAQYDIDPYGSWAYQTITAEGYTYYATRGANRNNKYLLPTTYALGLYDPSQGSSGHKTLLVELSSDSGVDVGYINGAYVNRYYVSLIDISSYPSGYIW</sequence>
<keyword evidence="2" id="KW-1185">Reference proteome</keyword>
<organism evidence="1 2">
    <name type="scientific">Kordia periserrulae</name>
    <dbReference type="NCBI Taxonomy" id="701523"/>
    <lineage>
        <taxon>Bacteria</taxon>
        <taxon>Pseudomonadati</taxon>
        <taxon>Bacteroidota</taxon>
        <taxon>Flavobacteriia</taxon>
        <taxon>Flavobacteriales</taxon>
        <taxon>Flavobacteriaceae</taxon>
        <taxon>Kordia</taxon>
    </lineage>
</organism>
<gene>
    <name evidence="1" type="ORF">C8N46_101681</name>
</gene>
<dbReference type="Proteomes" id="UP000244090">
    <property type="component" value="Unassembled WGS sequence"/>
</dbReference>
<dbReference type="RefSeq" id="WP_146169709.1">
    <property type="nucleotide sequence ID" value="NZ_QBKT01000001.1"/>
</dbReference>